<name>A0ABY4M0I7_9ACTN</name>
<dbReference type="RefSeq" id="WP_248862075.1">
    <property type="nucleotide sequence ID" value="NZ_CP086322.1"/>
</dbReference>
<evidence type="ECO:0000313" key="1">
    <source>
        <dbReference type="EMBL" id="UQA91266.1"/>
    </source>
</evidence>
<dbReference type="Proteomes" id="UP000830115">
    <property type="component" value="Chromosome"/>
</dbReference>
<sequence length="123" mass="13040">MSQTTLPVRTDDPVTSCEAALKAVLGASRVRPVVLEALSESGPLTHDEFIAAYHARIVMTPDTPRASESGIRTRLKEPVNAGLATEGSQKGVSRFGDTAERRVAVEADDAAFACLEDADEGEL</sequence>
<proteinExistence type="predicted"/>
<dbReference type="EMBL" id="CP086322">
    <property type="protein sequence ID" value="UQA91266.1"/>
    <property type="molecule type" value="Genomic_DNA"/>
</dbReference>
<organism evidence="1 2">
    <name type="scientific">Streptomyces halobius</name>
    <dbReference type="NCBI Taxonomy" id="2879846"/>
    <lineage>
        <taxon>Bacteria</taxon>
        <taxon>Bacillati</taxon>
        <taxon>Actinomycetota</taxon>
        <taxon>Actinomycetes</taxon>
        <taxon>Kitasatosporales</taxon>
        <taxon>Streptomycetaceae</taxon>
        <taxon>Streptomyces</taxon>
    </lineage>
</organism>
<evidence type="ECO:0000313" key="2">
    <source>
        <dbReference type="Proteomes" id="UP000830115"/>
    </source>
</evidence>
<gene>
    <name evidence="1" type="ORF">K9S39_04675</name>
</gene>
<protein>
    <submittedName>
        <fullName evidence="1">Uncharacterized protein</fullName>
    </submittedName>
</protein>
<reference evidence="1" key="1">
    <citation type="submission" date="2021-10" db="EMBL/GenBank/DDBJ databases">
        <title>Streptomyces nigrumlapis sp.nov.,an antimicrobial producing actinobacterium isolated from Black Gobi rocks.</title>
        <authorList>
            <person name="Wen Y."/>
            <person name="Zhang W."/>
            <person name="Liu X.G."/>
        </authorList>
    </citation>
    <scope>NUCLEOTIDE SEQUENCE</scope>
    <source>
        <strain evidence="1">ST13-2-2</strain>
    </source>
</reference>
<accession>A0ABY4M0I7</accession>
<keyword evidence="2" id="KW-1185">Reference proteome</keyword>